<reference evidence="2" key="2">
    <citation type="submission" date="2020-05" db="UniProtKB">
        <authorList>
            <consortium name="EnsemblMetazoa"/>
        </authorList>
    </citation>
    <scope>IDENTIFICATION</scope>
    <source>
        <strain evidence="2">wikel</strain>
    </source>
</reference>
<evidence type="ECO:0000313" key="2">
    <source>
        <dbReference type="EnsemblMetazoa" id="ISCW016348-PA"/>
    </source>
</evidence>
<dbReference type="InParanoid" id="B7P435"/>
<sequence>LTHRMCQVARRSITFLGHVIRSGTHDLDPNKVVATKGVNHPLRNRELRSVLGLCDFYRSTALCKAATLAILNLQEPYWHFTDASEAAAEAYLPQIGGDGVGTPIAFG</sequence>
<dbReference type="AlphaFoldDB" id="B7P435"/>
<dbReference type="PaxDb" id="6945-B7P435"/>
<dbReference type="InterPro" id="IPR043502">
    <property type="entry name" value="DNA/RNA_pol_sf"/>
</dbReference>
<dbReference type="HOGENOM" id="CLU_2216425_0_0_1"/>
<proteinExistence type="predicted"/>
<accession>B7P435</accession>
<gene>
    <name evidence="1" type="ORF">IscW_ISCW016348</name>
</gene>
<dbReference type="SUPFAM" id="SSF56672">
    <property type="entry name" value="DNA/RNA polymerases"/>
    <property type="match status" value="1"/>
</dbReference>
<dbReference type="EMBL" id="ABJB010699708">
    <property type="status" value="NOT_ANNOTATED_CDS"/>
    <property type="molecule type" value="Genomic_DNA"/>
</dbReference>
<organism>
    <name type="scientific">Ixodes scapularis</name>
    <name type="common">Black-legged tick</name>
    <name type="synonym">Deer tick</name>
    <dbReference type="NCBI Taxonomy" id="6945"/>
    <lineage>
        <taxon>Eukaryota</taxon>
        <taxon>Metazoa</taxon>
        <taxon>Ecdysozoa</taxon>
        <taxon>Arthropoda</taxon>
        <taxon>Chelicerata</taxon>
        <taxon>Arachnida</taxon>
        <taxon>Acari</taxon>
        <taxon>Parasitiformes</taxon>
        <taxon>Ixodida</taxon>
        <taxon>Ixodoidea</taxon>
        <taxon>Ixodidae</taxon>
        <taxon>Ixodinae</taxon>
        <taxon>Ixodes</taxon>
    </lineage>
</organism>
<dbReference type="VEuPathDB" id="VectorBase:ISCI016348"/>
<dbReference type="EMBL" id="DS633010">
    <property type="protein sequence ID" value="EEC01357.1"/>
    <property type="molecule type" value="Genomic_DNA"/>
</dbReference>
<keyword evidence="3" id="KW-1185">Reference proteome</keyword>
<evidence type="ECO:0000313" key="1">
    <source>
        <dbReference type="EMBL" id="EEC01357.1"/>
    </source>
</evidence>
<dbReference type="EnsemblMetazoa" id="ISCW016348-RA">
    <property type="protein sequence ID" value="ISCW016348-PA"/>
    <property type="gene ID" value="ISCW016348"/>
</dbReference>
<evidence type="ECO:0000313" key="3">
    <source>
        <dbReference type="Proteomes" id="UP000001555"/>
    </source>
</evidence>
<protein>
    <submittedName>
        <fullName evidence="1 2">Uncharacterized protein</fullName>
    </submittedName>
</protein>
<reference evidence="1 3" key="1">
    <citation type="submission" date="2008-03" db="EMBL/GenBank/DDBJ databases">
        <title>Annotation of Ixodes scapularis.</title>
        <authorList>
            <consortium name="Ixodes scapularis Genome Project Consortium"/>
            <person name="Caler E."/>
            <person name="Hannick L.I."/>
            <person name="Bidwell S."/>
            <person name="Joardar V."/>
            <person name="Thiagarajan M."/>
            <person name="Amedeo P."/>
            <person name="Galinsky K.J."/>
            <person name="Schobel S."/>
            <person name="Inman J."/>
            <person name="Hostetler J."/>
            <person name="Miller J."/>
            <person name="Hammond M."/>
            <person name="Megy K."/>
            <person name="Lawson D."/>
            <person name="Kodira C."/>
            <person name="Sutton G."/>
            <person name="Meyer J."/>
            <person name="Hill C.A."/>
            <person name="Birren B."/>
            <person name="Nene V."/>
            <person name="Collins F."/>
            <person name="Alarcon-Chaidez F."/>
            <person name="Wikel S."/>
            <person name="Strausberg R."/>
        </authorList>
    </citation>
    <scope>NUCLEOTIDE SEQUENCE [LARGE SCALE GENOMIC DNA]</scope>
    <source>
        <strain evidence="3">Wikel</strain>
        <strain evidence="1">Wikel colony</strain>
    </source>
</reference>
<dbReference type="VEuPathDB" id="VectorBase:ISCW016348"/>
<feature type="non-terminal residue" evidence="1">
    <location>
        <position position="107"/>
    </location>
</feature>
<dbReference type="GO" id="GO:0071897">
    <property type="term" value="P:DNA biosynthetic process"/>
    <property type="evidence" value="ECO:0007669"/>
    <property type="project" value="UniProtKB-ARBA"/>
</dbReference>
<feature type="non-terminal residue" evidence="1">
    <location>
        <position position="1"/>
    </location>
</feature>
<name>B7P435_IXOSC</name>
<dbReference type="Proteomes" id="UP000001555">
    <property type="component" value="Unassembled WGS sequence"/>
</dbReference>